<proteinExistence type="predicted"/>
<evidence type="ECO:0000313" key="1">
    <source>
        <dbReference type="EMBL" id="VYT44836.1"/>
    </source>
</evidence>
<dbReference type="RefSeq" id="WP_138291380.1">
    <property type="nucleotide sequence ID" value="NZ_BAABZC010000001.1"/>
</dbReference>
<organism evidence="1">
    <name type="scientific">Bacteroides intestinalis</name>
    <dbReference type="NCBI Taxonomy" id="329854"/>
    <lineage>
        <taxon>Bacteria</taxon>
        <taxon>Pseudomonadati</taxon>
        <taxon>Bacteroidota</taxon>
        <taxon>Bacteroidia</taxon>
        <taxon>Bacteroidales</taxon>
        <taxon>Bacteroidaceae</taxon>
        <taxon>Bacteroides</taxon>
    </lineage>
</organism>
<accession>A0A6N2WSV7</accession>
<gene>
    <name evidence="1" type="ORF">BILFYP9_03750</name>
</gene>
<name>A0A6N2WSV7_9BACE</name>
<dbReference type="AlphaFoldDB" id="A0A6N2WSV7"/>
<protein>
    <submittedName>
        <fullName evidence="1">Uncharacterized protein</fullName>
    </submittedName>
</protein>
<reference evidence="1" key="1">
    <citation type="submission" date="2019-11" db="EMBL/GenBank/DDBJ databases">
        <authorList>
            <person name="Feng L."/>
        </authorList>
    </citation>
    <scope>NUCLEOTIDE SEQUENCE</scope>
    <source>
        <strain evidence="1">BintestinalisLFYP9</strain>
    </source>
</reference>
<sequence>MKNLSSFEAFKLNKAQMGAIAGGTIYCYVSDTAKEAYFEATTMDEAQAGADRAFGETATCEELAKA</sequence>
<dbReference type="EMBL" id="CACRSU010000048">
    <property type="protein sequence ID" value="VYT44836.1"/>
    <property type="molecule type" value="Genomic_DNA"/>
</dbReference>